<evidence type="ECO:0000259" key="1">
    <source>
        <dbReference type="SMART" id="SM01126"/>
    </source>
</evidence>
<dbReference type="PANTHER" id="PTHR47163">
    <property type="entry name" value="DDE_TNP_IS1595 DOMAIN-CONTAINING PROTEIN"/>
    <property type="match status" value="1"/>
</dbReference>
<name>A0A3Q0ISG5_DIACI</name>
<dbReference type="KEGG" id="dci:113467310"/>
<dbReference type="InterPro" id="IPR053164">
    <property type="entry name" value="IS1016-like_transposase"/>
</dbReference>
<dbReference type="AlphaFoldDB" id="A0A3Q0ISG5"/>
<accession>A0A3Q0ISG5</accession>
<reference evidence="3" key="1">
    <citation type="submission" date="2025-08" db="UniProtKB">
        <authorList>
            <consortium name="RefSeq"/>
        </authorList>
    </citation>
    <scope>IDENTIFICATION</scope>
</reference>
<dbReference type="InterPro" id="IPR024445">
    <property type="entry name" value="Tnp_ISXO2-like"/>
</dbReference>
<gene>
    <name evidence="3" type="primary">LOC113467310</name>
</gene>
<evidence type="ECO:0000313" key="3">
    <source>
        <dbReference type="RefSeq" id="XP_026679219.1"/>
    </source>
</evidence>
<evidence type="ECO:0000313" key="2">
    <source>
        <dbReference type="Proteomes" id="UP000079169"/>
    </source>
</evidence>
<dbReference type="PaxDb" id="121845-A0A3Q0ISG5"/>
<dbReference type="SMART" id="SM01126">
    <property type="entry name" value="DDE_Tnp_IS1595"/>
    <property type="match status" value="1"/>
</dbReference>
<dbReference type="GeneID" id="113467310"/>
<dbReference type="RefSeq" id="XP_026679219.1">
    <property type="nucleotide sequence ID" value="XM_026823418.1"/>
</dbReference>
<feature type="domain" description="ISXO2-like transposase" evidence="1">
    <location>
        <begin position="34"/>
        <end position="150"/>
    </location>
</feature>
<keyword evidence="2" id="KW-1185">Reference proteome</keyword>
<sequence>MDEVELSSHSVTDWASFCREVLLKWQSINVDNGKIGGPGKVVEIDEAKFGRRKYNRGRIIDGKWLFGGIERTEEKKIFLVPVEKRDSSTLLQVIQDKIEPGTTIISDCWKAYNCLSDEGFTHLTVNHSFNFVDPDTGAHTQNIEHAEKKK</sequence>
<dbReference type="PANTHER" id="PTHR47163:SF2">
    <property type="entry name" value="SI:DKEY-17M8.2"/>
    <property type="match status" value="1"/>
</dbReference>
<organism evidence="2 3">
    <name type="scientific">Diaphorina citri</name>
    <name type="common">Asian citrus psyllid</name>
    <dbReference type="NCBI Taxonomy" id="121845"/>
    <lineage>
        <taxon>Eukaryota</taxon>
        <taxon>Metazoa</taxon>
        <taxon>Ecdysozoa</taxon>
        <taxon>Arthropoda</taxon>
        <taxon>Hexapoda</taxon>
        <taxon>Insecta</taxon>
        <taxon>Pterygota</taxon>
        <taxon>Neoptera</taxon>
        <taxon>Paraneoptera</taxon>
        <taxon>Hemiptera</taxon>
        <taxon>Sternorrhyncha</taxon>
        <taxon>Psylloidea</taxon>
        <taxon>Psyllidae</taxon>
        <taxon>Diaphorininae</taxon>
        <taxon>Diaphorina</taxon>
    </lineage>
</organism>
<dbReference type="Proteomes" id="UP000079169">
    <property type="component" value="Unplaced"/>
</dbReference>
<proteinExistence type="predicted"/>
<dbReference type="Pfam" id="PF12762">
    <property type="entry name" value="DDE_Tnp_IS1595"/>
    <property type="match status" value="1"/>
</dbReference>
<protein>
    <submittedName>
        <fullName evidence="3">Uncharacterized protein LOC113467310</fullName>
    </submittedName>
</protein>